<evidence type="ECO:0000256" key="8">
    <source>
        <dbReference type="ARBA" id="ARBA00023203"/>
    </source>
</evidence>
<evidence type="ECO:0000256" key="7">
    <source>
        <dbReference type="ARBA" id="ARBA00022949"/>
    </source>
</evidence>
<evidence type="ECO:0000256" key="4">
    <source>
        <dbReference type="ARBA" id="ARBA00011385"/>
    </source>
</evidence>
<evidence type="ECO:0000256" key="6">
    <source>
        <dbReference type="ARBA" id="ARBA00022553"/>
    </source>
</evidence>
<dbReference type="PANTHER" id="PTHR21508">
    <property type="entry name" value="MITOGUARDIN"/>
    <property type="match status" value="1"/>
</dbReference>
<feature type="region of interest" description="Disordered" evidence="14">
    <location>
        <begin position="1"/>
        <end position="156"/>
    </location>
</feature>
<feature type="compositionally biased region" description="Basic and acidic residues" evidence="14">
    <location>
        <begin position="252"/>
        <end position="276"/>
    </location>
</feature>
<comment type="function">
    <text evidence="11">Involved in regulating cell migration through association with the actin cytoskeleton. Has an essential role in the maintenance of Z line and sarcomere integrity.</text>
</comment>
<evidence type="ECO:0000313" key="17">
    <source>
        <dbReference type="Proteomes" id="UP000028760"/>
    </source>
</evidence>
<dbReference type="FunFam" id="2.60.40.10:FF:000164">
    <property type="entry name" value="nexilin isoform X1"/>
    <property type="match status" value="1"/>
</dbReference>
<dbReference type="GO" id="GO:0005912">
    <property type="term" value="C:adherens junction"/>
    <property type="evidence" value="ECO:0007669"/>
    <property type="project" value="UniProtKB-SubCell"/>
</dbReference>
<evidence type="ECO:0000256" key="13">
    <source>
        <dbReference type="ARBA" id="ARBA00083857"/>
    </source>
</evidence>
<organism evidence="16 17">
    <name type="scientific">Poecilia formosa</name>
    <name type="common">Amazon molly</name>
    <name type="synonym">Limia formosa</name>
    <dbReference type="NCBI Taxonomy" id="48698"/>
    <lineage>
        <taxon>Eukaryota</taxon>
        <taxon>Metazoa</taxon>
        <taxon>Chordata</taxon>
        <taxon>Craniata</taxon>
        <taxon>Vertebrata</taxon>
        <taxon>Euteleostomi</taxon>
        <taxon>Actinopterygii</taxon>
        <taxon>Neopterygii</taxon>
        <taxon>Teleostei</taxon>
        <taxon>Neoteleostei</taxon>
        <taxon>Acanthomorphata</taxon>
        <taxon>Ovalentaria</taxon>
        <taxon>Atherinomorphae</taxon>
        <taxon>Cyprinodontiformes</taxon>
        <taxon>Poeciliidae</taxon>
        <taxon>Poeciliinae</taxon>
        <taxon>Poecilia</taxon>
    </lineage>
</organism>
<dbReference type="PANTHER" id="PTHR21508:SF4">
    <property type="entry name" value="MITOGUARDIN 2"/>
    <property type="match status" value="1"/>
</dbReference>
<feature type="region of interest" description="Disordered" evidence="14">
    <location>
        <begin position="591"/>
        <end position="631"/>
    </location>
</feature>
<dbReference type="Ensembl" id="ENSPFOT00000022198.1">
    <property type="protein sequence ID" value="ENSPFOP00000030477.1"/>
    <property type="gene ID" value="ENSPFOG00000014196.2"/>
</dbReference>
<name>A0A096MGD6_POEFO</name>
<dbReference type="AlphaFoldDB" id="A0A096MGD6"/>
<keyword evidence="8" id="KW-0009">Actin-binding</keyword>
<dbReference type="Proteomes" id="UP000028760">
    <property type="component" value="Unassembled WGS sequence"/>
</dbReference>
<dbReference type="InterPro" id="IPR007110">
    <property type="entry name" value="Ig-like_dom"/>
</dbReference>
<feature type="region of interest" description="Disordered" evidence="14">
    <location>
        <begin position="644"/>
        <end position="665"/>
    </location>
</feature>
<evidence type="ECO:0000256" key="5">
    <source>
        <dbReference type="ARBA" id="ARBA00022490"/>
    </source>
</evidence>
<dbReference type="Gene3D" id="2.60.40.10">
    <property type="entry name" value="Immunoglobulins"/>
    <property type="match status" value="1"/>
</dbReference>
<comment type="subunit">
    <text evidence="4">Interacts with F-actin.</text>
</comment>
<dbReference type="SUPFAM" id="SSF48726">
    <property type="entry name" value="Immunoglobulin"/>
    <property type="match status" value="1"/>
</dbReference>
<feature type="compositionally biased region" description="Basic and acidic residues" evidence="14">
    <location>
        <begin position="48"/>
        <end position="72"/>
    </location>
</feature>
<protein>
    <recommendedName>
        <fullName evidence="12">Nexilin</fullName>
    </recommendedName>
    <alternativeName>
        <fullName evidence="13">F-actin-binding protein</fullName>
    </alternativeName>
</protein>
<comment type="subcellular location">
    <subcellularLocation>
        <location evidence="3">Cell junction</location>
        <location evidence="3">Adherens junction</location>
    </subcellularLocation>
    <subcellularLocation>
        <location evidence="2">Cytoplasm</location>
        <location evidence="2">Cytoskeleton</location>
    </subcellularLocation>
    <subcellularLocation>
        <location evidence="1">Cytoplasm</location>
        <location evidence="1">Myofibril</location>
        <location evidence="1">Sarcomere</location>
        <location evidence="1">Z line</location>
    </subcellularLocation>
</comment>
<evidence type="ECO:0000256" key="12">
    <source>
        <dbReference type="ARBA" id="ARBA00070929"/>
    </source>
</evidence>
<dbReference type="GO" id="GO:0030018">
    <property type="term" value="C:Z disc"/>
    <property type="evidence" value="ECO:0007669"/>
    <property type="project" value="UniProtKB-SubCell"/>
</dbReference>
<feature type="compositionally biased region" description="Basic and acidic residues" evidence="14">
    <location>
        <begin position="620"/>
        <end position="631"/>
    </location>
</feature>
<evidence type="ECO:0000256" key="1">
    <source>
        <dbReference type="ARBA" id="ARBA00004216"/>
    </source>
</evidence>
<dbReference type="InterPro" id="IPR003599">
    <property type="entry name" value="Ig_sub"/>
</dbReference>
<accession>A0A096MGD6</accession>
<feature type="compositionally biased region" description="Acidic residues" evidence="14">
    <location>
        <begin position="345"/>
        <end position="358"/>
    </location>
</feature>
<dbReference type="InterPro" id="IPR013783">
    <property type="entry name" value="Ig-like_fold"/>
</dbReference>
<dbReference type="InterPro" id="IPR013098">
    <property type="entry name" value="Ig_I-set"/>
</dbReference>
<sequence length="802" mass="94323">MTEVAQVAAVDTHDDKDDANDNEHGMSAEEDSEEEMRQEENDETLSDAEERSERTPQSKGRETNRVKDKTSEEAETTQLNGEESKNMSDLAFKKEKLLRARRPVARSYVPKLNKEKGDVTNKFEAMQKAREERSRQRNREEQQKRKDQYVKEREWNRRKQQIKELLASSDEEEEVKTKKVEKSYVPKITGSVKGKFAEAQDKMEKAKIKKELAQKAAEEGDDTILIRVVPAKQSRPPGKIKMNFEDIEKSREEELKKKVEEEKKRRYDENRRSFREAKRRSIVQQEDEEEKPSEKVSVTPGKLKLTFEELEKERQEQRRKQAEEEAKQRLLEEKKAFQEAKQGMEEDEDISQEDPEDKEEIRPGKLRLSYKYVHGFRICLANKSDRLSSKIVSEETAPEFAGFFGDYIKLWLIDEDDEVLMALLNLEGSKPGKICASFEDLERQRLFAEARKSMVSQSPILDQEKSAYGDETVVLEDDEVMVKSESQEALHPRKLEINFEELLKEKEEAERRRKAEERKKKLEQEKQEFEQLRKEMGEEEINESSDVISTEYEELTKLKKTGSIKAKNLKSKFEKIKQLTEEEIQKKIEMERERRKAIDDEIKQREAERVQEDEEEEEREATSVRSDDLPFKQKVDMRARFEQMAKAREEEERRRIEEQKLQRMQFEQQEIDAALQKKKEDDGEDEGSIINGSAAYEDEEDHARSGAPWFKKPLKNQSVVDSEPVRFTVKITGEPKPEVTWWFEGEMLQDCEDYQYIERGETYCLYLPETFPEDEGEYMCKAVNTRGTAASTCILTIETYDY</sequence>
<feature type="compositionally biased region" description="Acidic residues" evidence="14">
    <location>
        <begin position="28"/>
        <end position="47"/>
    </location>
</feature>
<dbReference type="PROSITE" id="PS50835">
    <property type="entry name" value="IG_LIKE"/>
    <property type="match status" value="1"/>
</dbReference>
<feature type="domain" description="Ig-like" evidence="15">
    <location>
        <begin position="708"/>
        <end position="796"/>
    </location>
</feature>
<dbReference type="InterPro" id="IPR036179">
    <property type="entry name" value="Ig-like_dom_sf"/>
</dbReference>
<evidence type="ECO:0000256" key="3">
    <source>
        <dbReference type="ARBA" id="ARBA00004536"/>
    </source>
</evidence>
<dbReference type="GO" id="GO:0008053">
    <property type="term" value="P:mitochondrial fusion"/>
    <property type="evidence" value="ECO:0007669"/>
    <property type="project" value="TreeGrafter"/>
</dbReference>
<dbReference type="EMBL" id="AYCK01005061">
    <property type="status" value="NOT_ANNOTATED_CDS"/>
    <property type="molecule type" value="Genomic_DNA"/>
</dbReference>
<feature type="compositionally biased region" description="Basic and acidic residues" evidence="14">
    <location>
        <begin position="644"/>
        <end position="661"/>
    </location>
</feature>
<feature type="compositionally biased region" description="Basic and acidic residues" evidence="14">
    <location>
        <begin position="11"/>
        <end position="27"/>
    </location>
</feature>
<dbReference type="Pfam" id="PF07679">
    <property type="entry name" value="I-set"/>
    <property type="match status" value="1"/>
</dbReference>
<evidence type="ECO:0000256" key="10">
    <source>
        <dbReference type="ARBA" id="ARBA00023319"/>
    </source>
</evidence>
<keyword evidence="5" id="KW-0963">Cytoplasm</keyword>
<feature type="compositionally biased region" description="Basic and acidic residues" evidence="14">
    <location>
        <begin position="82"/>
        <end position="98"/>
    </location>
</feature>
<feature type="compositionally biased region" description="Basic and acidic residues" evidence="14">
    <location>
        <begin position="508"/>
        <end position="536"/>
    </location>
</feature>
<evidence type="ECO:0000256" key="14">
    <source>
        <dbReference type="SAM" id="MobiDB-lite"/>
    </source>
</evidence>
<proteinExistence type="predicted"/>
<keyword evidence="6" id="KW-0597">Phosphoprotein</keyword>
<keyword evidence="7" id="KW-0965">Cell junction</keyword>
<feature type="region of interest" description="Disordered" evidence="14">
    <location>
        <begin position="508"/>
        <end position="546"/>
    </location>
</feature>
<dbReference type="SMART" id="SM00409">
    <property type="entry name" value="IG"/>
    <property type="match status" value="1"/>
</dbReference>
<dbReference type="GeneTree" id="ENSGT00730000111176"/>
<feature type="compositionally biased region" description="Basic and acidic residues" evidence="14">
    <location>
        <begin position="112"/>
        <end position="156"/>
    </location>
</feature>
<evidence type="ECO:0000313" key="16">
    <source>
        <dbReference type="Ensembl" id="ENSPFOP00000030477.1"/>
    </source>
</evidence>
<dbReference type="GO" id="GO:0003779">
    <property type="term" value="F:actin binding"/>
    <property type="evidence" value="ECO:0007669"/>
    <property type="project" value="UniProtKB-KW"/>
</dbReference>
<feature type="compositionally biased region" description="Basic and acidic residues" evidence="14">
    <location>
        <begin position="591"/>
        <end position="610"/>
    </location>
</feature>
<reference evidence="17" key="1">
    <citation type="submission" date="2013-10" db="EMBL/GenBank/DDBJ databases">
        <authorList>
            <person name="Schartl M."/>
            <person name="Warren W."/>
        </authorList>
    </citation>
    <scope>NUCLEOTIDE SEQUENCE [LARGE SCALE GENOMIC DNA]</scope>
    <source>
        <strain evidence="17">female</strain>
    </source>
</reference>
<feature type="compositionally biased region" description="Basic and acidic residues" evidence="14">
    <location>
        <begin position="305"/>
        <end position="344"/>
    </location>
</feature>
<keyword evidence="10" id="KW-0393">Immunoglobulin domain</keyword>
<reference evidence="16" key="3">
    <citation type="submission" date="2025-09" db="UniProtKB">
        <authorList>
            <consortium name="Ensembl"/>
        </authorList>
    </citation>
    <scope>IDENTIFICATION</scope>
</reference>
<evidence type="ECO:0000256" key="9">
    <source>
        <dbReference type="ARBA" id="ARBA00023212"/>
    </source>
</evidence>
<keyword evidence="9" id="KW-0206">Cytoskeleton</keyword>
<feature type="region of interest" description="Disordered" evidence="14">
    <location>
        <begin position="252"/>
        <end position="361"/>
    </location>
</feature>
<dbReference type="GO" id="GO:0005856">
    <property type="term" value="C:cytoskeleton"/>
    <property type="evidence" value="ECO:0007669"/>
    <property type="project" value="UniProtKB-SubCell"/>
</dbReference>
<evidence type="ECO:0000259" key="15">
    <source>
        <dbReference type="PROSITE" id="PS50835"/>
    </source>
</evidence>
<keyword evidence="17" id="KW-1185">Reference proteome</keyword>
<evidence type="ECO:0000256" key="2">
    <source>
        <dbReference type="ARBA" id="ARBA00004245"/>
    </source>
</evidence>
<evidence type="ECO:0000256" key="11">
    <source>
        <dbReference type="ARBA" id="ARBA00058759"/>
    </source>
</evidence>
<reference evidence="16" key="2">
    <citation type="submission" date="2025-08" db="UniProtKB">
        <authorList>
            <consortium name="Ensembl"/>
        </authorList>
    </citation>
    <scope>IDENTIFICATION</scope>
</reference>